<sequence>MAVFDWLIRMVAVLAMIALLAGLAAHRAVAEETAPQKITIAEVTDFHGHIEQARWVNDQLIKAREYNPGGMVAVSDGDLVGGSPYESSREKDRPTLDIAKTWGLTVSAMGNHELDRGVSDFNGRIASRSNGIDWLAANVRKTERFSNLKDYTIRVIAGKRVAFVGAVTDRLSSVLSHSVMRNVTLDESAVESVNRVADRLSDGDERNGEADAVVALIHDDADLVAKDRVGLNANVDLVYAGHTHAVKTDRRTASGAPIIEAGCFGRYVAVQDLLISGSGRQAQVSVRNSFGGALIDDSPANDDPAKVVNAAQTTYSSSAAVDSIVRKADAEARRAGDVVVSSVKQRYDKTEDAGQTALNTLIANAALDGARRTTEGANARVGFVNPGSLRTQALDLDGDGFVTVREVHDMMALQFDNAVITLNGIQLRQAIAQQWHRDEQGRWRSGHLGISSNVTYRMDLTGDDPRVVDLRVDGRPIDDAQSITVAGNTFLLTGGDGYTAFEQGTGYADTAVPYAQTLITFLKAHD</sequence>
<evidence type="ECO:0000313" key="5">
    <source>
        <dbReference type="Proteomes" id="UP000235050"/>
    </source>
</evidence>
<keyword evidence="1 2" id="KW-0732">Signal</keyword>
<keyword evidence="5" id="KW-1185">Reference proteome</keyword>
<dbReference type="InterPro" id="IPR008334">
    <property type="entry name" value="5'-Nucleotdase_C"/>
</dbReference>
<dbReference type="PRINTS" id="PR01607">
    <property type="entry name" value="APYRASEFAMLY"/>
</dbReference>
<dbReference type="GO" id="GO:0030288">
    <property type="term" value="C:outer membrane-bounded periplasmic space"/>
    <property type="evidence" value="ECO:0007669"/>
    <property type="project" value="TreeGrafter"/>
</dbReference>
<dbReference type="GO" id="GO:0008253">
    <property type="term" value="F:5'-nucleotidase activity"/>
    <property type="evidence" value="ECO:0007669"/>
    <property type="project" value="TreeGrafter"/>
</dbReference>
<reference evidence="4 5" key="1">
    <citation type="submission" date="2017-07" db="EMBL/GenBank/DDBJ databases">
        <title>Bifidobacterium novel species.</title>
        <authorList>
            <person name="Lugli G.A."/>
            <person name="Milani C."/>
            <person name="Duranti S."/>
            <person name="Mangifesta M."/>
        </authorList>
    </citation>
    <scope>NUCLEOTIDE SEQUENCE [LARGE SCALE GENOMIC DNA]</scope>
    <source>
        <strain evidence="5">Uis1B</strain>
    </source>
</reference>
<dbReference type="AlphaFoldDB" id="A0A2N5J823"/>
<dbReference type="Pfam" id="PF00149">
    <property type="entry name" value="Metallophos"/>
    <property type="match status" value="1"/>
</dbReference>
<dbReference type="GO" id="GO:0009166">
    <property type="term" value="P:nucleotide catabolic process"/>
    <property type="evidence" value="ECO:0007669"/>
    <property type="project" value="InterPro"/>
</dbReference>
<proteinExistence type="inferred from homology"/>
<protein>
    <submittedName>
        <fullName evidence="4">5'-nucleotidase</fullName>
    </submittedName>
</protein>
<gene>
    <name evidence="4" type="ORF">Uis1B_1832</name>
</gene>
<dbReference type="InterPro" id="IPR018247">
    <property type="entry name" value="EF_Hand_1_Ca_BS"/>
</dbReference>
<dbReference type="InterPro" id="IPR036907">
    <property type="entry name" value="5'-Nucleotdase_C_sf"/>
</dbReference>
<evidence type="ECO:0000313" key="4">
    <source>
        <dbReference type="EMBL" id="PLS30345.1"/>
    </source>
</evidence>
<dbReference type="SUPFAM" id="SSF56300">
    <property type="entry name" value="Metallo-dependent phosphatases"/>
    <property type="match status" value="1"/>
</dbReference>
<dbReference type="PANTHER" id="PTHR11575:SF24">
    <property type="entry name" value="5'-NUCLEOTIDASE"/>
    <property type="match status" value="1"/>
</dbReference>
<evidence type="ECO:0000259" key="3">
    <source>
        <dbReference type="PROSITE" id="PS50222"/>
    </source>
</evidence>
<dbReference type="GO" id="GO:0000166">
    <property type="term" value="F:nucleotide binding"/>
    <property type="evidence" value="ECO:0007669"/>
    <property type="project" value="UniProtKB-KW"/>
</dbReference>
<organism evidence="4 5">
    <name type="scientific">Bifidobacterium margollesii</name>
    <dbReference type="NCBI Taxonomy" id="2020964"/>
    <lineage>
        <taxon>Bacteria</taxon>
        <taxon>Bacillati</taxon>
        <taxon>Actinomycetota</taxon>
        <taxon>Actinomycetes</taxon>
        <taxon>Bifidobacteriales</taxon>
        <taxon>Bifidobacteriaceae</taxon>
        <taxon>Bifidobacterium</taxon>
    </lineage>
</organism>
<dbReference type="InterPro" id="IPR006179">
    <property type="entry name" value="5_nucleotidase/apyrase"/>
</dbReference>
<keyword evidence="2" id="KW-0378">Hydrolase</keyword>
<dbReference type="SUPFAM" id="SSF55816">
    <property type="entry name" value="5'-nucleotidase (syn. UDP-sugar hydrolase), C-terminal domain"/>
    <property type="match status" value="1"/>
</dbReference>
<dbReference type="PROSITE" id="PS00018">
    <property type="entry name" value="EF_HAND_1"/>
    <property type="match status" value="1"/>
</dbReference>
<dbReference type="PROSITE" id="PS50222">
    <property type="entry name" value="EF_HAND_2"/>
    <property type="match status" value="1"/>
</dbReference>
<name>A0A2N5J823_9BIFI</name>
<keyword evidence="2" id="KW-0547">Nucleotide-binding</keyword>
<dbReference type="Proteomes" id="UP000235050">
    <property type="component" value="Unassembled WGS sequence"/>
</dbReference>
<feature type="signal peptide" evidence="2">
    <location>
        <begin position="1"/>
        <end position="30"/>
    </location>
</feature>
<dbReference type="EMBL" id="NMWU01000035">
    <property type="protein sequence ID" value="PLS30345.1"/>
    <property type="molecule type" value="Genomic_DNA"/>
</dbReference>
<dbReference type="InterPro" id="IPR004843">
    <property type="entry name" value="Calcineurin-like_PHP"/>
</dbReference>
<dbReference type="Pfam" id="PF02872">
    <property type="entry name" value="5_nucleotid_C"/>
    <property type="match status" value="1"/>
</dbReference>
<feature type="domain" description="EF-hand" evidence="3">
    <location>
        <begin position="392"/>
        <end position="417"/>
    </location>
</feature>
<accession>A0A2N5J823</accession>
<dbReference type="GO" id="GO:0008768">
    <property type="term" value="F:UDP-sugar diphosphatase activity"/>
    <property type="evidence" value="ECO:0007669"/>
    <property type="project" value="TreeGrafter"/>
</dbReference>
<dbReference type="Gene3D" id="3.90.780.10">
    <property type="entry name" value="5'-Nucleotidase, C-terminal domain"/>
    <property type="match status" value="1"/>
</dbReference>
<dbReference type="InterPro" id="IPR029052">
    <property type="entry name" value="Metallo-depent_PP-like"/>
</dbReference>
<dbReference type="PANTHER" id="PTHR11575">
    <property type="entry name" value="5'-NUCLEOTIDASE-RELATED"/>
    <property type="match status" value="1"/>
</dbReference>
<evidence type="ECO:0000256" key="2">
    <source>
        <dbReference type="RuleBase" id="RU362119"/>
    </source>
</evidence>
<dbReference type="RefSeq" id="WP_165782834.1">
    <property type="nucleotide sequence ID" value="NZ_NMWU01000035.1"/>
</dbReference>
<comment type="similarity">
    <text evidence="2">Belongs to the 5'-nucleotidase family.</text>
</comment>
<comment type="caution">
    <text evidence="4">The sequence shown here is derived from an EMBL/GenBank/DDBJ whole genome shotgun (WGS) entry which is preliminary data.</text>
</comment>
<dbReference type="InterPro" id="IPR002048">
    <property type="entry name" value="EF_hand_dom"/>
</dbReference>
<evidence type="ECO:0000256" key="1">
    <source>
        <dbReference type="ARBA" id="ARBA00022729"/>
    </source>
</evidence>
<dbReference type="Gene3D" id="3.60.21.10">
    <property type="match status" value="1"/>
</dbReference>
<dbReference type="GO" id="GO:0005509">
    <property type="term" value="F:calcium ion binding"/>
    <property type="evidence" value="ECO:0007669"/>
    <property type="project" value="InterPro"/>
</dbReference>
<feature type="chain" id="PRO_5014492992" evidence="2">
    <location>
        <begin position="31"/>
        <end position="526"/>
    </location>
</feature>